<evidence type="ECO:0000256" key="1">
    <source>
        <dbReference type="SAM" id="SignalP"/>
    </source>
</evidence>
<dbReference type="InterPro" id="IPR002860">
    <property type="entry name" value="BNR_rpt"/>
</dbReference>
<dbReference type="Pfam" id="PF02012">
    <property type="entry name" value="BNR"/>
    <property type="match status" value="1"/>
</dbReference>
<feature type="signal peptide" evidence="1">
    <location>
        <begin position="1"/>
        <end position="29"/>
    </location>
</feature>
<name>A0ABQ5SV41_9ACTN</name>
<dbReference type="Proteomes" id="UP001142292">
    <property type="component" value="Unassembled WGS sequence"/>
</dbReference>
<sequence length="359" mass="36938">MTFVRIVVGAAAAATLALTTLTLAPAAQAVQTGQPGHPGGAYDWTAVDVDTTQGFRALDAVDADTAWLGGDGGGVFRTTDGGQSWDEVSPPGSEGLLFRDVEARSADEAVVLSIGEGEASRIYKTVDGGATWTETFRSTEAAAFYNCVDFWPGGERGIAMSDPVDGEWRIITTDDGGDSWEIADTRGLEAPGEFGYSASGTCLVTAGGRDAWIGGGGAASKIYATHDGGRSWSSADSTIATGEAAGVFGLGFRNPRQGIAVGGDFGFEDDGVDRAAYSTDGGRTWTNSTSDLGGFREAVSWIGGRTAIAVGPNGSDISHDNGRTWEPFGAAQTRFHVVDCVHGTCWAAGAGGRVGVLAR</sequence>
<dbReference type="EMBL" id="BSEL01000004">
    <property type="protein sequence ID" value="GLJ67839.1"/>
    <property type="molecule type" value="Genomic_DNA"/>
</dbReference>
<proteinExistence type="predicted"/>
<keyword evidence="1" id="KW-0732">Signal</keyword>
<dbReference type="CDD" id="cd15482">
    <property type="entry name" value="Sialidase_non-viral"/>
    <property type="match status" value="2"/>
</dbReference>
<gene>
    <name evidence="2" type="ORF">GCM10017579_18750</name>
</gene>
<dbReference type="InterPro" id="IPR015943">
    <property type="entry name" value="WD40/YVTN_repeat-like_dom_sf"/>
</dbReference>
<evidence type="ECO:0000313" key="2">
    <source>
        <dbReference type="EMBL" id="GLJ67839.1"/>
    </source>
</evidence>
<feature type="chain" id="PRO_5047047549" evidence="1">
    <location>
        <begin position="30"/>
        <end position="359"/>
    </location>
</feature>
<comment type="caution">
    <text evidence="2">The sequence shown here is derived from an EMBL/GenBank/DDBJ whole genome shotgun (WGS) entry which is preliminary data.</text>
</comment>
<protein>
    <submittedName>
        <fullName evidence="2">Oxidoreductase</fullName>
    </submittedName>
</protein>
<dbReference type="Gene3D" id="2.130.10.10">
    <property type="entry name" value="YVTN repeat-like/Quinoprotein amine dehydrogenase"/>
    <property type="match status" value="2"/>
</dbReference>
<dbReference type="PANTHER" id="PTHR47199:SF2">
    <property type="entry name" value="PHOTOSYSTEM II STABILITY_ASSEMBLY FACTOR HCF136, CHLOROPLASTIC"/>
    <property type="match status" value="1"/>
</dbReference>
<keyword evidence="3" id="KW-1185">Reference proteome</keyword>
<evidence type="ECO:0000313" key="3">
    <source>
        <dbReference type="Proteomes" id="UP001142292"/>
    </source>
</evidence>
<reference evidence="2" key="1">
    <citation type="journal article" date="2014" name="Int. J. Syst. Evol. Microbiol.">
        <title>Complete genome of a new Firmicutes species belonging to the dominant human colonic microbiota ('Ruminococcus bicirculans') reveals two chromosomes and a selective capacity to utilize plant glucans.</title>
        <authorList>
            <consortium name="NISC Comparative Sequencing Program"/>
            <person name="Wegmann U."/>
            <person name="Louis P."/>
            <person name="Goesmann A."/>
            <person name="Henrissat B."/>
            <person name="Duncan S.H."/>
            <person name="Flint H.J."/>
        </authorList>
    </citation>
    <scope>NUCLEOTIDE SEQUENCE</scope>
    <source>
        <strain evidence="2">VKM Ac-1246</strain>
    </source>
</reference>
<dbReference type="SUPFAM" id="SSF110296">
    <property type="entry name" value="Oligoxyloglucan reducing end-specific cellobiohydrolase"/>
    <property type="match status" value="1"/>
</dbReference>
<reference evidence="2" key="2">
    <citation type="submission" date="2023-01" db="EMBL/GenBank/DDBJ databases">
        <authorList>
            <person name="Sun Q."/>
            <person name="Evtushenko L."/>
        </authorList>
    </citation>
    <scope>NUCLEOTIDE SEQUENCE</scope>
    <source>
        <strain evidence="2">VKM Ac-1246</strain>
    </source>
</reference>
<organism evidence="2 3">
    <name type="scientific">Nocardioides luteus</name>
    <dbReference type="NCBI Taxonomy" id="1844"/>
    <lineage>
        <taxon>Bacteria</taxon>
        <taxon>Bacillati</taxon>
        <taxon>Actinomycetota</taxon>
        <taxon>Actinomycetes</taxon>
        <taxon>Propionibacteriales</taxon>
        <taxon>Nocardioidaceae</taxon>
        <taxon>Nocardioides</taxon>
    </lineage>
</organism>
<accession>A0ABQ5SV41</accession>
<dbReference type="PANTHER" id="PTHR47199">
    <property type="entry name" value="PHOTOSYSTEM II STABILITY/ASSEMBLY FACTOR HCF136, CHLOROPLASTIC"/>
    <property type="match status" value="1"/>
</dbReference>